<gene>
    <name evidence="8" type="primary">rfbD</name>
    <name evidence="8" type="ORF">ACFOKA_07345</name>
</gene>
<accession>A0ABV7D3G9</accession>
<evidence type="ECO:0000256" key="3">
    <source>
        <dbReference type="ARBA" id="ARBA00012929"/>
    </source>
</evidence>
<dbReference type="Proteomes" id="UP001595444">
    <property type="component" value="Unassembled WGS sequence"/>
</dbReference>
<comment type="function">
    <text evidence="6">Catalyzes the reduction of dTDP-6-deoxy-L-lyxo-4-hexulose to yield dTDP-L-rhamnose.</text>
</comment>
<name>A0ABV7D3G9_9PROT</name>
<evidence type="ECO:0000313" key="9">
    <source>
        <dbReference type="Proteomes" id="UP001595444"/>
    </source>
</evidence>
<evidence type="ECO:0000256" key="1">
    <source>
        <dbReference type="ARBA" id="ARBA00004781"/>
    </source>
</evidence>
<dbReference type="InterPro" id="IPR036291">
    <property type="entry name" value="NAD(P)-bd_dom_sf"/>
</dbReference>
<dbReference type="Pfam" id="PF04321">
    <property type="entry name" value="RmlD_sub_bind"/>
    <property type="match status" value="1"/>
</dbReference>
<evidence type="ECO:0000259" key="7">
    <source>
        <dbReference type="Pfam" id="PF04321"/>
    </source>
</evidence>
<dbReference type="GO" id="GO:0008831">
    <property type="term" value="F:dTDP-4-dehydrorhamnose reductase activity"/>
    <property type="evidence" value="ECO:0007669"/>
    <property type="project" value="UniProtKB-EC"/>
</dbReference>
<dbReference type="Gene3D" id="3.90.25.10">
    <property type="entry name" value="UDP-galactose 4-epimerase, domain 1"/>
    <property type="match status" value="1"/>
</dbReference>
<dbReference type="RefSeq" id="WP_194215185.1">
    <property type="nucleotide sequence ID" value="NZ_CP061205.1"/>
</dbReference>
<keyword evidence="6 8" id="KW-0560">Oxidoreductase</keyword>
<evidence type="ECO:0000256" key="2">
    <source>
        <dbReference type="ARBA" id="ARBA00010944"/>
    </source>
</evidence>
<comment type="pathway">
    <text evidence="1 6">Carbohydrate biosynthesis; dTDP-L-rhamnose biosynthesis.</text>
</comment>
<keyword evidence="6" id="KW-0521">NADP</keyword>
<dbReference type="SUPFAM" id="SSF51735">
    <property type="entry name" value="NAD(P)-binding Rossmann-fold domains"/>
    <property type="match status" value="1"/>
</dbReference>
<organism evidence="8 9">
    <name type="scientific">Kordiimonas pumila</name>
    <dbReference type="NCBI Taxonomy" id="2161677"/>
    <lineage>
        <taxon>Bacteria</taxon>
        <taxon>Pseudomonadati</taxon>
        <taxon>Pseudomonadota</taxon>
        <taxon>Alphaproteobacteria</taxon>
        <taxon>Kordiimonadales</taxon>
        <taxon>Kordiimonadaceae</taxon>
        <taxon>Kordiimonas</taxon>
    </lineage>
</organism>
<dbReference type="CDD" id="cd05254">
    <property type="entry name" value="dTDP_HR_like_SDR_e"/>
    <property type="match status" value="1"/>
</dbReference>
<keyword evidence="9" id="KW-1185">Reference proteome</keyword>
<proteinExistence type="inferred from homology"/>
<dbReference type="EMBL" id="JBHRSL010000004">
    <property type="protein sequence ID" value="MFC3051713.1"/>
    <property type="molecule type" value="Genomic_DNA"/>
</dbReference>
<dbReference type="InterPro" id="IPR005913">
    <property type="entry name" value="dTDP_dehydrorham_reduct"/>
</dbReference>
<protein>
    <recommendedName>
        <fullName evidence="4 6">dTDP-4-dehydrorhamnose reductase</fullName>
        <ecNumber evidence="3 6">1.1.1.133</ecNumber>
    </recommendedName>
</protein>
<sequence length="298" mass="31895">MRIFIAGGSGQVALSLQEAAKAKGLDYIAAGRPDFDLANLANLESYIADHKPTAIINAAAYTAVDAAEDDATTALAINADGAGKLARIAHKMQVPFVHISTDYVFGGLKKTPYTEKDPVRPTGVYGHSKLAGEIAVKAENTKAVILRTAWVYSPFGKNFLKTMLNLAKTKDTLGVVSDQLGNPTYAADIAAACLHVLDVLTSGEPDKKHAGVFHLAGTGSTSWHGFAAEIFKEAAKYGHPVPTLNPLTTAEYPTKAKRPANSRLNCDKFEKTYGFTMPSWQDSTAHCIKRLFEEGLLG</sequence>
<dbReference type="PANTHER" id="PTHR10491:SF4">
    <property type="entry name" value="METHIONINE ADENOSYLTRANSFERASE 2 SUBUNIT BETA"/>
    <property type="match status" value="1"/>
</dbReference>
<reference evidence="9" key="1">
    <citation type="journal article" date="2019" name="Int. J. Syst. Evol. Microbiol.">
        <title>The Global Catalogue of Microorganisms (GCM) 10K type strain sequencing project: providing services to taxonomists for standard genome sequencing and annotation.</title>
        <authorList>
            <consortium name="The Broad Institute Genomics Platform"/>
            <consortium name="The Broad Institute Genome Sequencing Center for Infectious Disease"/>
            <person name="Wu L."/>
            <person name="Ma J."/>
        </authorList>
    </citation>
    <scope>NUCLEOTIDE SEQUENCE [LARGE SCALE GENOMIC DNA]</scope>
    <source>
        <strain evidence="9">KCTC 62164</strain>
    </source>
</reference>
<dbReference type="EC" id="1.1.1.133" evidence="3 6"/>
<comment type="catalytic activity">
    <reaction evidence="5 6">
        <text>dTDP-beta-L-rhamnose + NADP(+) = dTDP-4-dehydro-beta-L-rhamnose + NADPH + H(+)</text>
        <dbReference type="Rhea" id="RHEA:21796"/>
        <dbReference type="ChEBI" id="CHEBI:15378"/>
        <dbReference type="ChEBI" id="CHEBI:57510"/>
        <dbReference type="ChEBI" id="CHEBI:57783"/>
        <dbReference type="ChEBI" id="CHEBI:58349"/>
        <dbReference type="ChEBI" id="CHEBI:62830"/>
        <dbReference type="EC" id="1.1.1.133"/>
    </reaction>
</comment>
<dbReference type="Gene3D" id="3.40.50.720">
    <property type="entry name" value="NAD(P)-binding Rossmann-like Domain"/>
    <property type="match status" value="1"/>
</dbReference>
<dbReference type="InterPro" id="IPR029903">
    <property type="entry name" value="RmlD-like-bd"/>
</dbReference>
<feature type="domain" description="RmlD-like substrate binding" evidence="7">
    <location>
        <begin position="1"/>
        <end position="291"/>
    </location>
</feature>
<evidence type="ECO:0000256" key="6">
    <source>
        <dbReference type="RuleBase" id="RU364082"/>
    </source>
</evidence>
<dbReference type="PANTHER" id="PTHR10491">
    <property type="entry name" value="DTDP-4-DEHYDRORHAMNOSE REDUCTASE"/>
    <property type="match status" value="1"/>
</dbReference>
<evidence type="ECO:0000256" key="4">
    <source>
        <dbReference type="ARBA" id="ARBA00017099"/>
    </source>
</evidence>
<evidence type="ECO:0000313" key="8">
    <source>
        <dbReference type="EMBL" id="MFC3051713.1"/>
    </source>
</evidence>
<dbReference type="NCBIfam" id="TIGR01214">
    <property type="entry name" value="rmlD"/>
    <property type="match status" value="1"/>
</dbReference>
<comment type="caution">
    <text evidence="8">The sequence shown here is derived from an EMBL/GenBank/DDBJ whole genome shotgun (WGS) entry which is preliminary data.</text>
</comment>
<comment type="similarity">
    <text evidence="2 6">Belongs to the dTDP-4-dehydrorhamnose reductase family.</text>
</comment>
<comment type="cofactor">
    <cofactor evidence="6">
        <name>Mg(2+)</name>
        <dbReference type="ChEBI" id="CHEBI:18420"/>
    </cofactor>
    <text evidence="6">Binds 1 Mg(2+) ion per monomer.</text>
</comment>
<evidence type="ECO:0000256" key="5">
    <source>
        <dbReference type="ARBA" id="ARBA00048200"/>
    </source>
</evidence>